<keyword evidence="5" id="KW-0560">Oxidoreductase</keyword>
<sequence length="241" mass="26234">MMGEKAGTRRRFLTALSTTPLLAGCLGSNQNGATNDRQSSTTKNQNTADQSPETPLAHIAAKGVADEPTLGPDIGEGEATIIAFEDPSCHACQSFETGTFPELRSKLIDPGRLSFVYRTFPHVQQWAMPATQILEATYAHDATAFWSLKSHFYENQESFSTNNVFSKSQTYLEGETSADAAAVVDEAKQGKYEAAIQSDSTVREDADVSSTPTFFLFRDAEYRSRVSGSQSYGVFKNSLGL</sequence>
<evidence type="ECO:0000256" key="3">
    <source>
        <dbReference type="ARBA" id="ARBA00022729"/>
    </source>
</evidence>
<dbReference type="PROSITE" id="PS51257">
    <property type="entry name" value="PROKAR_LIPOPROTEIN"/>
    <property type="match status" value="1"/>
</dbReference>
<comment type="caution">
    <text evidence="10">The sequence shown here is derived from an EMBL/GenBank/DDBJ whole genome shotgun (WGS) entry which is preliminary data.</text>
</comment>
<keyword evidence="3" id="KW-0732">Signal</keyword>
<keyword evidence="4" id="KW-0249">Electron transport</keyword>
<keyword evidence="4" id="KW-0813">Transport</keyword>
<dbReference type="EMBL" id="RKLT01000037">
    <property type="protein sequence ID" value="MBX0298088.1"/>
    <property type="molecule type" value="Genomic_DNA"/>
</dbReference>
<dbReference type="InterPro" id="IPR012336">
    <property type="entry name" value="Thioredoxin-like_fold"/>
</dbReference>
<evidence type="ECO:0000256" key="6">
    <source>
        <dbReference type="ARBA" id="ARBA00023157"/>
    </source>
</evidence>
<reference evidence="10 11" key="1">
    <citation type="submission" date="2021-06" db="EMBL/GenBank/DDBJ databases">
        <title>Halomicroarcula sp. a new haloarchaeum isolated from saline soil.</title>
        <authorList>
            <person name="Duran-Viseras A."/>
            <person name="Sanchez-Porro C."/>
            <person name="Ventosa A."/>
        </authorList>
    </citation>
    <scope>NUCLEOTIDE SEQUENCE [LARGE SCALE GENOMIC DNA]</scope>
    <source>
        <strain evidence="10 11">F27</strain>
    </source>
</reference>
<evidence type="ECO:0000256" key="7">
    <source>
        <dbReference type="ARBA" id="ARBA00023284"/>
    </source>
</evidence>
<proteinExistence type="inferred from homology"/>
<feature type="compositionally biased region" description="Polar residues" evidence="8">
    <location>
        <begin position="27"/>
        <end position="52"/>
    </location>
</feature>
<evidence type="ECO:0000256" key="4">
    <source>
        <dbReference type="ARBA" id="ARBA00022982"/>
    </source>
</evidence>
<dbReference type="Proteomes" id="UP001430455">
    <property type="component" value="Unassembled WGS sequence"/>
</dbReference>
<feature type="domain" description="Thioredoxin-like fold" evidence="9">
    <location>
        <begin position="79"/>
        <end position="215"/>
    </location>
</feature>
<gene>
    <name evidence="10" type="ORF">EGH23_24800</name>
</gene>
<dbReference type="AlphaFoldDB" id="A0AAW4PJE2"/>
<evidence type="ECO:0000256" key="2">
    <source>
        <dbReference type="ARBA" id="ARBA00007787"/>
    </source>
</evidence>
<evidence type="ECO:0000313" key="10">
    <source>
        <dbReference type="EMBL" id="MBX0298088.1"/>
    </source>
</evidence>
<dbReference type="PANTHER" id="PTHR13887">
    <property type="entry name" value="GLUTATHIONE S-TRANSFERASE KAPPA"/>
    <property type="match status" value="1"/>
</dbReference>
<name>A0AAW4PJE2_9EURY</name>
<evidence type="ECO:0000259" key="9">
    <source>
        <dbReference type="Pfam" id="PF13462"/>
    </source>
</evidence>
<organism evidence="10 11">
    <name type="scientific">Haloarcula nitratireducens</name>
    <dbReference type="NCBI Taxonomy" id="2487749"/>
    <lineage>
        <taxon>Archaea</taxon>
        <taxon>Methanobacteriati</taxon>
        <taxon>Methanobacteriota</taxon>
        <taxon>Stenosarchaea group</taxon>
        <taxon>Halobacteria</taxon>
        <taxon>Halobacteriales</taxon>
        <taxon>Haloarculaceae</taxon>
        <taxon>Haloarcula</taxon>
    </lineage>
</organism>
<dbReference type="Gene3D" id="3.40.30.10">
    <property type="entry name" value="Glutaredoxin"/>
    <property type="match status" value="1"/>
</dbReference>
<dbReference type="SUPFAM" id="SSF52833">
    <property type="entry name" value="Thioredoxin-like"/>
    <property type="match status" value="1"/>
</dbReference>
<comment type="similarity">
    <text evidence="2">Belongs to the glutaredoxin family.</text>
</comment>
<dbReference type="PANTHER" id="PTHR13887:SF14">
    <property type="entry name" value="DISULFIDE BOND FORMATION PROTEIN D"/>
    <property type="match status" value="1"/>
</dbReference>
<protein>
    <submittedName>
        <fullName evidence="10">DsbA family protein</fullName>
    </submittedName>
</protein>
<dbReference type="Pfam" id="PF13462">
    <property type="entry name" value="Thioredoxin_4"/>
    <property type="match status" value="1"/>
</dbReference>
<feature type="region of interest" description="Disordered" evidence="8">
    <location>
        <begin position="24"/>
        <end position="52"/>
    </location>
</feature>
<accession>A0AAW4PJE2</accession>
<evidence type="ECO:0000256" key="5">
    <source>
        <dbReference type="ARBA" id="ARBA00023002"/>
    </source>
</evidence>
<evidence type="ECO:0000256" key="1">
    <source>
        <dbReference type="ARBA" id="ARBA00005791"/>
    </source>
</evidence>
<dbReference type="RefSeq" id="WP_220582665.1">
    <property type="nucleotide sequence ID" value="NZ_RKLT01000037.1"/>
</dbReference>
<keyword evidence="6" id="KW-1015">Disulfide bond</keyword>
<evidence type="ECO:0000313" key="11">
    <source>
        <dbReference type="Proteomes" id="UP001430455"/>
    </source>
</evidence>
<dbReference type="InterPro" id="IPR036249">
    <property type="entry name" value="Thioredoxin-like_sf"/>
</dbReference>
<keyword evidence="7" id="KW-0676">Redox-active center</keyword>
<dbReference type="GO" id="GO:0016491">
    <property type="term" value="F:oxidoreductase activity"/>
    <property type="evidence" value="ECO:0007669"/>
    <property type="project" value="UniProtKB-KW"/>
</dbReference>
<comment type="similarity">
    <text evidence="1">Belongs to the thioredoxin family. DsbA subfamily.</text>
</comment>
<keyword evidence="11" id="KW-1185">Reference proteome</keyword>
<evidence type="ECO:0000256" key="8">
    <source>
        <dbReference type="SAM" id="MobiDB-lite"/>
    </source>
</evidence>